<evidence type="ECO:0000313" key="2">
    <source>
        <dbReference type="EMBL" id="GIY49292.1"/>
    </source>
</evidence>
<organism evidence="2 3">
    <name type="scientific">Caerostris darwini</name>
    <dbReference type="NCBI Taxonomy" id="1538125"/>
    <lineage>
        <taxon>Eukaryota</taxon>
        <taxon>Metazoa</taxon>
        <taxon>Ecdysozoa</taxon>
        <taxon>Arthropoda</taxon>
        <taxon>Chelicerata</taxon>
        <taxon>Arachnida</taxon>
        <taxon>Araneae</taxon>
        <taxon>Araneomorphae</taxon>
        <taxon>Entelegynae</taxon>
        <taxon>Araneoidea</taxon>
        <taxon>Araneidae</taxon>
        <taxon>Caerostris</taxon>
    </lineage>
</organism>
<sequence length="301" mass="34730">MNWTNTFCRPPNRLNHQFLKHIVACTKSCNSANSLEEADNYSLSHCVLGGENEAVNLSFSFKPFQTLHPSKDRETSEPTPPPPPFSSPHYSLHQREEICSPSLLILGEKSFVDLEPQHKVRFLRESLKVFDVYSDVESWKIDRPLNGRGISTLHPSKDRESSQPTPPPFSSTHSSLHQREEICSPSLLILGEKSSVGLEPQHKVRFLRESLKVFEVYSDVESWEIVRWKRNFGRGNPNLSPFYAYKPLKFHQAETETLVRIYSELAKILSEMNWTNKFCRPPNRMEPPDSQTYWGLHEALH</sequence>
<feature type="region of interest" description="Disordered" evidence="1">
    <location>
        <begin position="150"/>
        <end position="178"/>
    </location>
</feature>
<reference evidence="2 3" key="1">
    <citation type="submission" date="2021-06" db="EMBL/GenBank/DDBJ databases">
        <title>Caerostris darwini draft genome.</title>
        <authorList>
            <person name="Kono N."/>
            <person name="Arakawa K."/>
        </authorList>
    </citation>
    <scope>NUCLEOTIDE SEQUENCE [LARGE SCALE GENOMIC DNA]</scope>
</reference>
<dbReference type="EMBL" id="BPLQ01010216">
    <property type="protein sequence ID" value="GIY49292.1"/>
    <property type="molecule type" value="Genomic_DNA"/>
</dbReference>
<proteinExistence type="predicted"/>
<accession>A0AAV4TW98</accession>
<protein>
    <submittedName>
        <fullName evidence="2">Uncharacterized protein</fullName>
    </submittedName>
</protein>
<name>A0AAV4TW98_9ARAC</name>
<evidence type="ECO:0000313" key="3">
    <source>
        <dbReference type="Proteomes" id="UP001054837"/>
    </source>
</evidence>
<evidence type="ECO:0000256" key="1">
    <source>
        <dbReference type="SAM" id="MobiDB-lite"/>
    </source>
</evidence>
<dbReference type="AlphaFoldDB" id="A0AAV4TW98"/>
<comment type="caution">
    <text evidence="2">The sequence shown here is derived from an EMBL/GenBank/DDBJ whole genome shotgun (WGS) entry which is preliminary data.</text>
</comment>
<gene>
    <name evidence="2" type="ORF">CDAR_580741</name>
</gene>
<keyword evidence="3" id="KW-1185">Reference proteome</keyword>
<dbReference type="Proteomes" id="UP001054837">
    <property type="component" value="Unassembled WGS sequence"/>
</dbReference>
<feature type="region of interest" description="Disordered" evidence="1">
    <location>
        <begin position="68"/>
        <end position="91"/>
    </location>
</feature>